<accession>A0A2T0TDQ8</accession>
<dbReference type="InterPro" id="IPR004401">
    <property type="entry name" value="YbaB/EbfC"/>
</dbReference>
<comment type="caution">
    <text evidence="2">The sequence shown here is derived from an EMBL/GenBank/DDBJ whole genome shotgun (WGS) entry which is preliminary data.</text>
</comment>
<evidence type="ECO:0000313" key="3">
    <source>
        <dbReference type="Proteomes" id="UP000239494"/>
    </source>
</evidence>
<organism evidence="2 3">
    <name type="scientific">Umezawaea tangerina</name>
    <dbReference type="NCBI Taxonomy" id="84725"/>
    <lineage>
        <taxon>Bacteria</taxon>
        <taxon>Bacillati</taxon>
        <taxon>Actinomycetota</taxon>
        <taxon>Actinomycetes</taxon>
        <taxon>Pseudonocardiales</taxon>
        <taxon>Pseudonocardiaceae</taxon>
        <taxon>Umezawaea</taxon>
    </lineage>
</organism>
<dbReference type="SUPFAM" id="SSF82607">
    <property type="entry name" value="YbaB-like"/>
    <property type="match status" value="1"/>
</dbReference>
<evidence type="ECO:0000313" key="2">
    <source>
        <dbReference type="EMBL" id="PRY43805.1"/>
    </source>
</evidence>
<feature type="compositionally biased region" description="Basic and acidic residues" evidence="1">
    <location>
        <begin position="137"/>
        <end position="151"/>
    </location>
</feature>
<dbReference type="Proteomes" id="UP000239494">
    <property type="component" value="Unassembled WGS sequence"/>
</dbReference>
<dbReference type="GO" id="GO:0003677">
    <property type="term" value="F:DNA binding"/>
    <property type="evidence" value="ECO:0007669"/>
    <property type="project" value="UniProtKB-KW"/>
</dbReference>
<evidence type="ECO:0000256" key="1">
    <source>
        <dbReference type="SAM" id="MobiDB-lite"/>
    </source>
</evidence>
<dbReference type="Pfam" id="PF02575">
    <property type="entry name" value="YbaB_DNA_bd"/>
    <property type="match status" value="1"/>
</dbReference>
<name>A0A2T0TDQ8_9PSEU</name>
<sequence>MTSDHRAQVEELLADYRRSRDQLASVQRDLASITASVTSPDGTVTATVGSGGVLIGLELADNAYRAHRPDRLAELVLRTTEAAAAKAAERTYRTLAPVLPADTDPAALVRGTADLKPEEIAPPPPAPRRPAPEDEDFGLRDSWLDDMRGTR</sequence>
<reference evidence="2 3" key="1">
    <citation type="submission" date="2018-03" db="EMBL/GenBank/DDBJ databases">
        <title>Genomic Encyclopedia of Archaeal and Bacterial Type Strains, Phase II (KMG-II): from individual species to whole genera.</title>
        <authorList>
            <person name="Goeker M."/>
        </authorList>
    </citation>
    <scope>NUCLEOTIDE SEQUENCE [LARGE SCALE GENOMIC DNA]</scope>
    <source>
        <strain evidence="2 3">DSM 44720</strain>
    </source>
</reference>
<keyword evidence="3" id="KW-1185">Reference proteome</keyword>
<dbReference type="OrthoDB" id="3689387at2"/>
<gene>
    <name evidence="2" type="ORF">CLV43_103554</name>
</gene>
<feature type="compositionally biased region" description="Pro residues" evidence="1">
    <location>
        <begin position="120"/>
        <end position="129"/>
    </location>
</feature>
<dbReference type="InterPro" id="IPR036894">
    <property type="entry name" value="YbaB-like_sf"/>
</dbReference>
<dbReference type="EMBL" id="PVTF01000003">
    <property type="protein sequence ID" value="PRY43805.1"/>
    <property type="molecule type" value="Genomic_DNA"/>
</dbReference>
<feature type="region of interest" description="Disordered" evidence="1">
    <location>
        <begin position="108"/>
        <end position="151"/>
    </location>
</feature>
<protein>
    <submittedName>
        <fullName evidence="2">YbaB/EbfC DNA-binding family protein</fullName>
    </submittedName>
</protein>
<proteinExistence type="predicted"/>
<keyword evidence="2" id="KW-0238">DNA-binding</keyword>
<dbReference type="RefSeq" id="WP_106187328.1">
    <property type="nucleotide sequence ID" value="NZ_PVTF01000003.1"/>
</dbReference>
<dbReference type="AlphaFoldDB" id="A0A2T0TDQ8"/>
<dbReference type="Gene3D" id="3.30.1310.10">
    <property type="entry name" value="Nucleoid-associated protein YbaB-like domain"/>
    <property type="match status" value="1"/>
</dbReference>